<evidence type="ECO:0000313" key="3">
    <source>
        <dbReference type="Proteomes" id="UP000835052"/>
    </source>
</evidence>
<evidence type="ECO:0008006" key="4">
    <source>
        <dbReference type="Google" id="ProtNLM"/>
    </source>
</evidence>
<dbReference type="AlphaFoldDB" id="A0A8S1GYV4"/>
<sequence length="335" mass="37383">MTSLNLVSGCPDQATDVIFFVKAPYHATPEQWATTKHLISKVAHSVQLGRGPQDSRVGVALYDNTNEVRYVVHLDMFGRASDLSTAVAQMNHLPCGSWCDSADYKSDAQQLEAFLPKLRATPSGKAIKIYILGLDPLDENQLQPVRAANPDIVIQQLLLPQSNVIAYNAPYHDYYQSYYDTYRRYAERMQQVYPNVEVPVPADTYPYQAFVQNQYYSQSADPYSGTFPMDPAGSSCYQLTGCSRCYENFEVPASPAIPSIDEKPITLPSKSAINDDSANAVTTPKALVTKTEEYEYEITADPPGIQINKTPLHDNKSSKEEERTGNESFDITDEY</sequence>
<dbReference type="OrthoDB" id="6022609at2759"/>
<accession>A0A8S1GYV4</accession>
<proteinExistence type="predicted"/>
<feature type="region of interest" description="Disordered" evidence="1">
    <location>
        <begin position="298"/>
        <end position="335"/>
    </location>
</feature>
<gene>
    <name evidence="2" type="ORF">CAUJ_LOCUS5065</name>
</gene>
<protein>
    <recommendedName>
        <fullName evidence="4">VWFA domain-containing protein</fullName>
    </recommendedName>
</protein>
<feature type="compositionally biased region" description="Basic and acidic residues" evidence="1">
    <location>
        <begin position="311"/>
        <end position="325"/>
    </location>
</feature>
<evidence type="ECO:0000256" key="1">
    <source>
        <dbReference type="SAM" id="MobiDB-lite"/>
    </source>
</evidence>
<keyword evidence="3" id="KW-1185">Reference proteome</keyword>
<reference evidence="2" key="1">
    <citation type="submission" date="2020-10" db="EMBL/GenBank/DDBJ databases">
        <authorList>
            <person name="Kikuchi T."/>
        </authorList>
    </citation>
    <scope>NUCLEOTIDE SEQUENCE</scope>
    <source>
        <strain evidence="2">NKZ352</strain>
    </source>
</reference>
<organism evidence="2 3">
    <name type="scientific">Caenorhabditis auriculariae</name>
    <dbReference type="NCBI Taxonomy" id="2777116"/>
    <lineage>
        <taxon>Eukaryota</taxon>
        <taxon>Metazoa</taxon>
        <taxon>Ecdysozoa</taxon>
        <taxon>Nematoda</taxon>
        <taxon>Chromadorea</taxon>
        <taxon>Rhabditida</taxon>
        <taxon>Rhabditina</taxon>
        <taxon>Rhabditomorpha</taxon>
        <taxon>Rhabditoidea</taxon>
        <taxon>Rhabditidae</taxon>
        <taxon>Peloderinae</taxon>
        <taxon>Caenorhabditis</taxon>
    </lineage>
</organism>
<comment type="caution">
    <text evidence="2">The sequence shown here is derived from an EMBL/GenBank/DDBJ whole genome shotgun (WGS) entry which is preliminary data.</text>
</comment>
<dbReference type="Proteomes" id="UP000835052">
    <property type="component" value="Unassembled WGS sequence"/>
</dbReference>
<name>A0A8S1GYV4_9PELO</name>
<dbReference type="EMBL" id="CAJGYM010000010">
    <property type="protein sequence ID" value="CAD6189146.1"/>
    <property type="molecule type" value="Genomic_DNA"/>
</dbReference>
<evidence type="ECO:0000313" key="2">
    <source>
        <dbReference type="EMBL" id="CAD6189146.1"/>
    </source>
</evidence>